<dbReference type="CDD" id="cd02440">
    <property type="entry name" value="AdoMet_MTases"/>
    <property type="match status" value="1"/>
</dbReference>
<gene>
    <name evidence="2" type="ORF">BEI59_06405</name>
</gene>
<accession>A0A1E3UMF1</accession>
<dbReference type="SUPFAM" id="SSF53335">
    <property type="entry name" value="S-adenosyl-L-methionine-dependent methyltransferases"/>
    <property type="match status" value="1"/>
</dbReference>
<dbReference type="InterPro" id="IPR029063">
    <property type="entry name" value="SAM-dependent_MTases_sf"/>
</dbReference>
<dbReference type="InterPro" id="IPR002052">
    <property type="entry name" value="DNA_methylase_N6_adenine_CS"/>
</dbReference>
<organism evidence="2 3">
    <name type="scientific">Eisenbergiella tayi</name>
    <dbReference type="NCBI Taxonomy" id="1432052"/>
    <lineage>
        <taxon>Bacteria</taxon>
        <taxon>Bacillati</taxon>
        <taxon>Bacillota</taxon>
        <taxon>Clostridia</taxon>
        <taxon>Lachnospirales</taxon>
        <taxon>Lachnospiraceae</taxon>
        <taxon>Eisenbergiella</taxon>
    </lineage>
</organism>
<sequence>MIAKHVDINKATEFGKFIKEKTSYEFVYKSLAGIFNGVDPWIGSFDFSYVLETIDDTERTIVSFFLLGNSSNAGKLEAAIGKNNLSFLLESGYAIQRGVEIEPDNYVLLPIMGKLFIVNPPYRRMKSDKKIPILYVGSDSLKLISYVNKRHDLKVMDLCSGAGILGLSLIDFCSSVDFVELREDVINALYFNLYINDVEMDKVNVIQSDLFDNIKDNRYDYILNNPPFVPVPDGEFLPDCGAGGEDGLLLVRRILEKADQYLNPNGRLYMVLESIGNFEKPVVIEEFERYFRQGIVNVALLNRQIIEAQAMVSARASSQMHNNPQRERELYEKWMNMFHVQNVSYVYPTMIEYVKTGTPLRVNIVNNYEKENRDLCFSLAENVKIEPFDKRMFRLKNGSDRSVVIDEEVRELIGNGEPKAFEDLIRNDYMNYFNKLKLLQYLQQHDVIRFI</sequence>
<dbReference type="GO" id="GO:0036009">
    <property type="term" value="F:protein-glutamine N-methyltransferase activity"/>
    <property type="evidence" value="ECO:0007669"/>
    <property type="project" value="InterPro"/>
</dbReference>
<dbReference type="OrthoDB" id="9764961at2"/>
<feature type="domain" description="Methyltransferase small" evidence="1">
    <location>
        <begin position="143"/>
        <end position="278"/>
    </location>
</feature>
<dbReference type="GO" id="GO:0032259">
    <property type="term" value="P:methylation"/>
    <property type="evidence" value="ECO:0007669"/>
    <property type="project" value="InterPro"/>
</dbReference>
<dbReference type="GO" id="GO:0003676">
    <property type="term" value="F:nucleic acid binding"/>
    <property type="evidence" value="ECO:0007669"/>
    <property type="project" value="InterPro"/>
</dbReference>
<reference evidence="2 3" key="1">
    <citation type="submission" date="2016-08" db="EMBL/GenBank/DDBJ databases">
        <authorList>
            <person name="Seilhamer J.J."/>
        </authorList>
    </citation>
    <scope>NUCLEOTIDE SEQUENCE [LARGE SCALE GENOMIC DNA]</scope>
    <source>
        <strain evidence="2 3">NML150140-1</strain>
    </source>
</reference>
<dbReference type="InterPro" id="IPR007848">
    <property type="entry name" value="Small_mtfrase_dom"/>
</dbReference>
<evidence type="ECO:0000313" key="2">
    <source>
        <dbReference type="EMBL" id="ODR54179.1"/>
    </source>
</evidence>
<evidence type="ECO:0000259" key="1">
    <source>
        <dbReference type="Pfam" id="PF05175"/>
    </source>
</evidence>
<dbReference type="GO" id="GO:0005829">
    <property type="term" value="C:cytosol"/>
    <property type="evidence" value="ECO:0007669"/>
    <property type="project" value="TreeGrafter"/>
</dbReference>
<dbReference type="RefSeq" id="WP_069431340.1">
    <property type="nucleotide sequence ID" value="NZ_MEHA01000003.1"/>
</dbReference>
<dbReference type="EMBL" id="MEHA01000003">
    <property type="protein sequence ID" value="ODR54179.1"/>
    <property type="molecule type" value="Genomic_DNA"/>
</dbReference>
<evidence type="ECO:0000313" key="3">
    <source>
        <dbReference type="Proteomes" id="UP000094271"/>
    </source>
</evidence>
<comment type="caution">
    <text evidence="2">The sequence shown here is derived from an EMBL/GenBank/DDBJ whole genome shotgun (WGS) entry which is preliminary data.</text>
</comment>
<dbReference type="Proteomes" id="UP000094271">
    <property type="component" value="Unassembled WGS sequence"/>
</dbReference>
<dbReference type="PANTHER" id="PTHR47806:SF1">
    <property type="entry name" value="RIBOSOMAL PROTEIN UL3 GLUTAMINE METHYLTRANSFERASE"/>
    <property type="match status" value="1"/>
</dbReference>
<dbReference type="PANTHER" id="PTHR47806">
    <property type="entry name" value="50S RIBOSOMAL PROTEIN L3 GLUTAMINE METHYLTRANSFERASE"/>
    <property type="match status" value="1"/>
</dbReference>
<dbReference type="Pfam" id="PF05175">
    <property type="entry name" value="MTS"/>
    <property type="match status" value="1"/>
</dbReference>
<dbReference type="Gene3D" id="3.40.50.150">
    <property type="entry name" value="Vaccinia Virus protein VP39"/>
    <property type="match status" value="1"/>
</dbReference>
<proteinExistence type="predicted"/>
<dbReference type="PROSITE" id="PS00092">
    <property type="entry name" value="N6_MTASE"/>
    <property type="match status" value="1"/>
</dbReference>
<dbReference type="AlphaFoldDB" id="A0A1E3UMF1"/>
<name>A0A1E3UMF1_9FIRM</name>
<protein>
    <recommendedName>
        <fullName evidence="1">Methyltransferase small domain-containing protein</fullName>
    </recommendedName>
</protein>
<dbReference type="InterPro" id="IPR017127">
    <property type="entry name" value="Ribosome_uL3_MTase"/>
</dbReference>